<comment type="caution">
    <text evidence="1">The sequence shown here is derived from an EMBL/GenBank/DDBJ whole genome shotgun (WGS) entry which is preliminary data.</text>
</comment>
<reference evidence="1 2" key="1">
    <citation type="submission" date="2019-05" db="EMBL/GenBank/DDBJ databases">
        <title>Nesterenkonia sp. GY074 isolated from the Southern Atlantic Ocean.</title>
        <authorList>
            <person name="Zhang G."/>
        </authorList>
    </citation>
    <scope>NUCLEOTIDE SEQUENCE [LARGE SCALE GENOMIC DNA]</scope>
    <source>
        <strain evidence="1 2">GY074</strain>
    </source>
</reference>
<accession>A0A5R9B8W3</accession>
<sequence length="67" mass="7103">MAPCDTCGNTYETPMTITQNGRSGVFDSFECAMHAMAPTCGTCGCRILGHGTKAHGEIYCCDHCVPV</sequence>
<dbReference type="AlphaFoldDB" id="A0A5R9B8W3"/>
<protein>
    <recommendedName>
        <fullName evidence="3">Metallothionein</fullName>
    </recommendedName>
</protein>
<gene>
    <name evidence="1" type="ORF">FEF26_11135</name>
</gene>
<evidence type="ECO:0000313" key="1">
    <source>
        <dbReference type="EMBL" id="TLP94861.1"/>
    </source>
</evidence>
<evidence type="ECO:0008006" key="3">
    <source>
        <dbReference type="Google" id="ProtNLM"/>
    </source>
</evidence>
<organism evidence="1 2">
    <name type="scientific">Nesterenkonia salmonea</name>
    <dbReference type="NCBI Taxonomy" id="1804987"/>
    <lineage>
        <taxon>Bacteria</taxon>
        <taxon>Bacillati</taxon>
        <taxon>Actinomycetota</taxon>
        <taxon>Actinomycetes</taxon>
        <taxon>Micrococcales</taxon>
        <taxon>Micrococcaceae</taxon>
        <taxon>Nesterenkonia</taxon>
    </lineage>
</organism>
<name>A0A5R9B8W3_9MICC</name>
<dbReference type="Proteomes" id="UP000310458">
    <property type="component" value="Unassembled WGS sequence"/>
</dbReference>
<proteinExistence type="predicted"/>
<dbReference type="OrthoDB" id="163862at2"/>
<keyword evidence="2" id="KW-1185">Reference proteome</keyword>
<dbReference type="EMBL" id="VAVZ01000031">
    <property type="protein sequence ID" value="TLP94861.1"/>
    <property type="molecule type" value="Genomic_DNA"/>
</dbReference>
<evidence type="ECO:0000313" key="2">
    <source>
        <dbReference type="Proteomes" id="UP000310458"/>
    </source>
</evidence>